<dbReference type="InterPro" id="IPR051678">
    <property type="entry name" value="AGP_Transferase"/>
</dbReference>
<dbReference type="InterPro" id="IPR002575">
    <property type="entry name" value="Aminoglycoside_PTrfase"/>
</dbReference>
<dbReference type="AlphaFoldDB" id="A0AA39IE02"/>
<dbReference type="Gene3D" id="1.10.510.10">
    <property type="entry name" value="Transferase(Phosphotransferase) domain 1"/>
    <property type="match status" value="1"/>
</dbReference>
<dbReference type="SUPFAM" id="SSF56112">
    <property type="entry name" value="Protein kinase-like (PK-like)"/>
    <property type="match status" value="1"/>
</dbReference>
<dbReference type="EMBL" id="JAUEPT010000267">
    <property type="protein sequence ID" value="KAK0421905.1"/>
    <property type="molecule type" value="Genomic_DNA"/>
</dbReference>
<gene>
    <name evidence="2" type="ORF">EV421DRAFT_591101</name>
</gene>
<reference evidence="2" key="1">
    <citation type="submission" date="2023-06" db="EMBL/GenBank/DDBJ databases">
        <authorList>
            <consortium name="Lawrence Berkeley National Laboratory"/>
            <person name="Ahrendt S."/>
            <person name="Sahu N."/>
            <person name="Indic B."/>
            <person name="Wong-Bajracharya J."/>
            <person name="Merenyi Z."/>
            <person name="Ke H.-M."/>
            <person name="Monk M."/>
            <person name="Kocsube S."/>
            <person name="Drula E."/>
            <person name="Lipzen A."/>
            <person name="Balint B."/>
            <person name="Henrissat B."/>
            <person name="Andreopoulos B."/>
            <person name="Martin F.M."/>
            <person name="Harder C.B."/>
            <person name="Rigling D."/>
            <person name="Ford K.L."/>
            <person name="Foster G.D."/>
            <person name="Pangilinan J."/>
            <person name="Papanicolaou A."/>
            <person name="Barry K."/>
            <person name="LaButti K."/>
            <person name="Viragh M."/>
            <person name="Koriabine M."/>
            <person name="Yan M."/>
            <person name="Riley R."/>
            <person name="Champramary S."/>
            <person name="Plett K.L."/>
            <person name="Tsai I.J."/>
            <person name="Slot J."/>
            <person name="Sipos G."/>
            <person name="Plett J."/>
            <person name="Nagy L.G."/>
            <person name="Grigoriev I.V."/>
        </authorList>
    </citation>
    <scope>NUCLEOTIDE SEQUENCE</scope>
    <source>
        <strain evidence="2">FPL87.14</strain>
    </source>
</reference>
<name>A0AA39IE02_9AGAR</name>
<evidence type="ECO:0000313" key="2">
    <source>
        <dbReference type="EMBL" id="KAK0421905.1"/>
    </source>
</evidence>
<sequence>MGHSNEGRIASIGSDTIVKYNASVQEFRAMELVCRETAIPVPPCYRFFDGNPSYLAMGAIEGVTVDSVWDQLGLWMRFRVVVSLWHFVHQLRSISRRNPQLCRFPGPLGETPQLCTGRFFTDPAAGPFRSYAHMAAWYRNRLLVMQICGPLTVQAKKADPYFDDRKPLVFTHQDLHMRNLILGKDGQLWVIDWADAGFYPEWFEGANMKRFFIEQGIAGHGIDCARGSLETTRVEASILTSIRFDIPSLLPKERGSRYGRHGKVLVSGVRFRMYESDTPQSMSLLCLEPVIIGDSDTLTWRLKHSGHQKLQISRPASRCR</sequence>
<comment type="caution">
    <text evidence="2">The sequence shown here is derived from an EMBL/GenBank/DDBJ whole genome shotgun (WGS) entry which is preliminary data.</text>
</comment>
<accession>A0AA39IE02</accession>
<dbReference type="Proteomes" id="UP001175226">
    <property type="component" value="Unassembled WGS sequence"/>
</dbReference>
<protein>
    <recommendedName>
        <fullName evidence="1">Aminoglycoside phosphotransferase domain-containing protein</fullName>
    </recommendedName>
</protein>
<dbReference type="Pfam" id="PF01636">
    <property type="entry name" value="APH"/>
    <property type="match status" value="1"/>
</dbReference>
<dbReference type="InterPro" id="IPR011009">
    <property type="entry name" value="Kinase-like_dom_sf"/>
</dbReference>
<keyword evidence="3" id="KW-1185">Reference proteome</keyword>
<organism evidence="2 3">
    <name type="scientific">Armillaria borealis</name>
    <dbReference type="NCBI Taxonomy" id="47425"/>
    <lineage>
        <taxon>Eukaryota</taxon>
        <taxon>Fungi</taxon>
        <taxon>Dikarya</taxon>
        <taxon>Basidiomycota</taxon>
        <taxon>Agaricomycotina</taxon>
        <taxon>Agaricomycetes</taxon>
        <taxon>Agaricomycetidae</taxon>
        <taxon>Agaricales</taxon>
        <taxon>Marasmiineae</taxon>
        <taxon>Physalacriaceae</taxon>
        <taxon>Armillaria</taxon>
    </lineage>
</organism>
<feature type="domain" description="Aminoglycoside phosphotransferase" evidence="1">
    <location>
        <begin position="25"/>
        <end position="210"/>
    </location>
</feature>
<dbReference type="PANTHER" id="PTHR21310:SF39">
    <property type="entry name" value="AMINOGLYCOSIDE PHOSPHOTRANSFERASE DOMAIN-CONTAINING PROTEIN"/>
    <property type="match status" value="1"/>
</dbReference>
<evidence type="ECO:0000259" key="1">
    <source>
        <dbReference type="Pfam" id="PF01636"/>
    </source>
</evidence>
<dbReference type="PANTHER" id="PTHR21310">
    <property type="entry name" value="AMINOGLYCOSIDE PHOSPHOTRANSFERASE-RELATED-RELATED"/>
    <property type="match status" value="1"/>
</dbReference>
<evidence type="ECO:0000313" key="3">
    <source>
        <dbReference type="Proteomes" id="UP001175226"/>
    </source>
</evidence>
<proteinExistence type="predicted"/>